<keyword evidence="2" id="KW-1185">Reference proteome</keyword>
<protein>
    <submittedName>
        <fullName evidence="1">Uncharacterized protein</fullName>
    </submittedName>
</protein>
<comment type="caution">
    <text evidence="1">The sequence shown here is derived from an EMBL/GenBank/DDBJ whole genome shotgun (WGS) entry which is preliminary data.</text>
</comment>
<reference evidence="2" key="1">
    <citation type="journal article" date="2019" name="Int. J. Syst. Evol. Microbiol.">
        <title>The Global Catalogue of Microorganisms (GCM) 10K type strain sequencing project: providing services to taxonomists for standard genome sequencing and annotation.</title>
        <authorList>
            <consortium name="The Broad Institute Genomics Platform"/>
            <consortium name="The Broad Institute Genome Sequencing Center for Infectious Disease"/>
            <person name="Wu L."/>
            <person name="Ma J."/>
        </authorList>
    </citation>
    <scope>NUCLEOTIDE SEQUENCE [LARGE SCALE GENOMIC DNA]</scope>
    <source>
        <strain evidence="2">JCM 17564</strain>
    </source>
</reference>
<name>A0ABP7U3Q2_9SPHN</name>
<dbReference type="EMBL" id="BAABBR010000001">
    <property type="protein sequence ID" value="GAA4035562.1"/>
    <property type="molecule type" value="Genomic_DNA"/>
</dbReference>
<dbReference type="Proteomes" id="UP001424459">
    <property type="component" value="Unassembled WGS sequence"/>
</dbReference>
<gene>
    <name evidence="1" type="ORF">GCM10022281_14970</name>
</gene>
<evidence type="ECO:0000313" key="1">
    <source>
        <dbReference type="EMBL" id="GAA4035562.1"/>
    </source>
</evidence>
<organism evidence="1 2">
    <name type="scientific">Sphingomonas rosea</name>
    <dbReference type="NCBI Taxonomy" id="335605"/>
    <lineage>
        <taxon>Bacteria</taxon>
        <taxon>Pseudomonadati</taxon>
        <taxon>Pseudomonadota</taxon>
        <taxon>Alphaproteobacteria</taxon>
        <taxon>Sphingomonadales</taxon>
        <taxon>Sphingomonadaceae</taxon>
        <taxon>Sphingomonas</taxon>
    </lineage>
</organism>
<accession>A0ABP7U3Q2</accession>
<proteinExistence type="predicted"/>
<evidence type="ECO:0000313" key="2">
    <source>
        <dbReference type="Proteomes" id="UP001424459"/>
    </source>
</evidence>
<sequence length="98" mass="10073">MVDLRIVLEVEGDGPAVVEQHGHVGGANALHPAKAAILDAEAAFVVEEQDPVPGSEDTLTTLGPHLHLFAQLSGLAQPLAGKLVELLDLVAGVAQDQA</sequence>